<sequence>MPTPSDGDRPLVERARAVELPAFEALVLRHQHRLFGYLWRMTRNPAEAEELAQQAFIRAWQGLAGFRGTASFRTWLFRIAHNLCVNRLTRTRRLAPLPETLPAAVACEPEEKHRRQVRAERINAALAALLPDQRSALVLSVWEEMSHEEIARALGKTPASVNALLYRARLALRRELAPAREEGLL</sequence>
<proteinExistence type="inferred from homology"/>
<dbReference type="PROSITE" id="PS01063">
    <property type="entry name" value="SIGMA70_ECF"/>
    <property type="match status" value="1"/>
</dbReference>
<dbReference type="Pfam" id="PF08281">
    <property type="entry name" value="Sigma70_r4_2"/>
    <property type="match status" value="1"/>
</dbReference>
<evidence type="ECO:0000256" key="6">
    <source>
        <dbReference type="RuleBase" id="RU000716"/>
    </source>
</evidence>
<feature type="domain" description="RNA polymerase sigma factor 70 region 4 type 2" evidence="8">
    <location>
        <begin position="120"/>
        <end position="172"/>
    </location>
</feature>
<dbReference type="NCBIfam" id="TIGR02937">
    <property type="entry name" value="sigma70-ECF"/>
    <property type="match status" value="1"/>
</dbReference>
<evidence type="ECO:0000256" key="4">
    <source>
        <dbReference type="ARBA" id="ARBA00023125"/>
    </source>
</evidence>
<feature type="domain" description="RNA polymerase sigma-70 region 2" evidence="7">
    <location>
        <begin position="26"/>
        <end position="93"/>
    </location>
</feature>
<organism evidence="9">
    <name type="scientific">candidate division WOR-3 bacterium</name>
    <dbReference type="NCBI Taxonomy" id="2052148"/>
    <lineage>
        <taxon>Bacteria</taxon>
        <taxon>Bacteria division WOR-3</taxon>
    </lineage>
</organism>
<dbReference type="InterPro" id="IPR013324">
    <property type="entry name" value="RNA_pol_sigma_r3/r4-like"/>
</dbReference>
<evidence type="ECO:0000256" key="3">
    <source>
        <dbReference type="ARBA" id="ARBA00023082"/>
    </source>
</evidence>
<dbReference type="SUPFAM" id="SSF88946">
    <property type="entry name" value="Sigma2 domain of RNA polymerase sigma factors"/>
    <property type="match status" value="1"/>
</dbReference>
<dbReference type="InterPro" id="IPR013325">
    <property type="entry name" value="RNA_pol_sigma_r2"/>
</dbReference>
<dbReference type="Proteomes" id="UP000885672">
    <property type="component" value="Unassembled WGS sequence"/>
</dbReference>
<dbReference type="InterPro" id="IPR039425">
    <property type="entry name" value="RNA_pol_sigma-70-like"/>
</dbReference>
<dbReference type="GO" id="GO:0006352">
    <property type="term" value="P:DNA-templated transcription initiation"/>
    <property type="evidence" value="ECO:0007669"/>
    <property type="project" value="InterPro"/>
</dbReference>
<dbReference type="InterPro" id="IPR000838">
    <property type="entry name" value="RNA_pol_sigma70_ECF_CS"/>
</dbReference>
<reference evidence="9" key="1">
    <citation type="journal article" date="2020" name="mSystems">
        <title>Genome- and Community-Level Interaction Insights into Carbon Utilization and Element Cycling Functions of Hydrothermarchaeota in Hydrothermal Sediment.</title>
        <authorList>
            <person name="Zhou Z."/>
            <person name="Liu Y."/>
            <person name="Xu W."/>
            <person name="Pan J."/>
            <person name="Luo Z.H."/>
            <person name="Li M."/>
        </authorList>
    </citation>
    <scope>NUCLEOTIDE SEQUENCE [LARGE SCALE GENOMIC DNA]</scope>
    <source>
        <strain evidence="9">SpSt-1182</strain>
    </source>
</reference>
<dbReference type="Gene3D" id="1.10.1740.10">
    <property type="match status" value="1"/>
</dbReference>
<comment type="similarity">
    <text evidence="1 6">Belongs to the sigma-70 factor family. ECF subfamily.</text>
</comment>
<dbReference type="SUPFAM" id="SSF88659">
    <property type="entry name" value="Sigma3 and sigma4 domains of RNA polymerase sigma factors"/>
    <property type="match status" value="1"/>
</dbReference>
<keyword evidence="5 6" id="KW-0804">Transcription</keyword>
<dbReference type="InterPro" id="IPR014284">
    <property type="entry name" value="RNA_pol_sigma-70_dom"/>
</dbReference>
<evidence type="ECO:0000259" key="8">
    <source>
        <dbReference type="Pfam" id="PF08281"/>
    </source>
</evidence>
<dbReference type="PANTHER" id="PTHR43133:SF8">
    <property type="entry name" value="RNA POLYMERASE SIGMA FACTOR HI_1459-RELATED"/>
    <property type="match status" value="1"/>
</dbReference>
<name>A0A7V0XF78_UNCW3</name>
<evidence type="ECO:0000256" key="1">
    <source>
        <dbReference type="ARBA" id="ARBA00010641"/>
    </source>
</evidence>
<gene>
    <name evidence="9" type="ORF">ENN51_05850</name>
</gene>
<dbReference type="GO" id="GO:0016987">
    <property type="term" value="F:sigma factor activity"/>
    <property type="evidence" value="ECO:0007669"/>
    <property type="project" value="UniProtKB-KW"/>
</dbReference>
<dbReference type="AlphaFoldDB" id="A0A7V0XF78"/>
<dbReference type="PANTHER" id="PTHR43133">
    <property type="entry name" value="RNA POLYMERASE ECF-TYPE SIGMA FACTO"/>
    <property type="match status" value="1"/>
</dbReference>
<accession>A0A7V0XF78</accession>
<protein>
    <recommendedName>
        <fullName evidence="6">RNA polymerase sigma factor</fullName>
    </recommendedName>
</protein>
<comment type="caution">
    <text evidence="9">The sequence shown here is derived from an EMBL/GenBank/DDBJ whole genome shotgun (WGS) entry which is preliminary data.</text>
</comment>
<dbReference type="EMBL" id="DSBX01000219">
    <property type="protein sequence ID" value="HDQ99788.1"/>
    <property type="molecule type" value="Genomic_DNA"/>
</dbReference>
<keyword evidence="2 6" id="KW-0805">Transcription regulation</keyword>
<evidence type="ECO:0000256" key="5">
    <source>
        <dbReference type="ARBA" id="ARBA00023163"/>
    </source>
</evidence>
<keyword evidence="4 6" id="KW-0238">DNA-binding</keyword>
<evidence type="ECO:0000313" key="9">
    <source>
        <dbReference type="EMBL" id="HDQ99788.1"/>
    </source>
</evidence>
<dbReference type="InterPro" id="IPR013249">
    <property type="entry name" value="RNA_pol_sigma70_r4_t2"/>
</dbReference>
<dbReference type="CDD" id="cd06171">
    <property type="entry name" value="Sigma70_r4"/>
    <property type="match status" value="1"/>
</dbReference>
<dbReference type="InterPro" id="IPR036388">
    <property type="entry name" value="WH-like_DNA-bd_sf"/>
</dbReference>
<dbReference type="GO" id="GO:0003677">
    <property type="term" value="F:DNA binding"/>
    <property type="evidence" value="ECO:0007669"/>
    <property type="project" value="UniProtKB-KW"/>
</dbReference>
<keyword evidence="3 6" id="KW-0731">Sigma factor</keyword>
<dbReference type="Gene3D" id="1.10.10.10">
    <property type="entry name" value="Winged helix-like DNA-binding domain superfamily/Winged helix DNA-binding domain"/>
    <property type="match status" value="1"/>
</dbReference>
<dbReference type="Pfam" id="PF04542">
    <property type="entry name" value="Sigma70_r2"/>
    <property type="match status" value="1"/>
</dbReference>
<evidence type="ECO:0000259" key="7">
    <source>
        <dbReference type="Pfam" id="PF04542"/>
    </source>
</evidence>
<evidence type="ECO:0000256" key="2">
    <source>
        <dbReference type="ARBA" id="ARBA00023015"/>
    </source>
</evidence>
<dbReference type="InterPro" id="IPR007627">
    <property type="entry name" value="RNA_pol_sigma70_r2"/>
</dbReference>